<feature type="chain" id="PRO_5015855204" description="SPOR domain-containing protein" evidence="2">
    <location>
        <begin position="19"/>
        <end position="226"/>
    </location>
</feature>
<feature type="region of interest" description="Disordered" evidence="1">
    <location>
        <begin position="33"/>
        <end position="122"/>
    </location>
</feature>
<reference evidence="3 4" key="1">
    <citation type="submission" date="2017-08" db="EMBL/GenBank/DDBJ databases">
        <title>Infants hospitalized years apart are colonized by the same room-sourced microbial strains.</title>
        <authorList>
            <person name="Brooks B."/>
            <person name="Olm M.R."/>
            <person name="Firek B.A."/>
            <person name="Baker R."/>
            <person name="Thomas B.C."/>
            <person name="Morowitz M.J."/>
            <person name="Banfield J.F."/>
        </authorList>
    </citation>
    <scope>NUCLEOTIDE SEQUENCE [LARGE SCALE GENOMIC DNA]</scope>
    <source>
        <strain evidence="3">S2_005_002_R2_29</strain>
    </source>
</reference>
<sequence>MKRLILLISLLASTSAYAQAVESEPLGAPTYTMQGESDPMAMDAPSAAPIEKGVNRQEAIIAPPPPGADDQPGSVRLSPEDMVAEPAQDSAPTPITTPAPSQSPERDRNVPAYNNNAVSGDFARPDPSKGKIFCDLKVEFTSMGAGTDKKTEAKIKSYLDSNKDKLSYIETKWGKEGEHEYCLTVPEHKDRSKTYVALKKILPPKDVGPSTTTVLGKGFTPVKNFP</sequence>
<name>A0A2W5MZX0_9BACT</name>
<dbReference type="Proteomes" id="UP000249417">
    <property type="component" value="Unassembled WGS sequence"/>
</dbReference>
<protein>
    <recommendedName>
        <fullName evidence="5">SPOR domain-containing protein</fullName>
    </recommendedName>
</protein>
<evidence type="ECO:0000313" key="4">
    <source>
        <dbReference type="Proteomes" id="UP000249417"/>
    </source>
</evidence>
<evidence type="ECO:0000313" key="3">
    <source>
        <dbReference type="EMBL" id="PZQ44195.1"/>
    </source>
</evidence>
<evidence type="ECO:0000256" key="1">
    <source>
        <dbReference type="SAM" id="MobiDB-lite"/>
    </source>
</evidence>
<accession>A0A2W5MZX0</accession>
<dbReference type="EMBL" id="QFQB01000105">
    <property type="protein sequence ID" value="PZQ44195.1"/>
    <property type="molecule type" value="Genomic_DNA"/>
</dbReference>
<feature type="compositionally biased region" description="Low complexity" evidence="1">
    <location>
        <begin position="37"/>
        <end position="49"/>
    </location>
</feature>
<proteinExistence type="predicted"/>
<feature type="signal peptide" evidence="2">
    <location>
        <begin position="1"/>
        <end position="18"/>
    </location>
</feature>
<evidence type="ECO:0008006" key="5">
    <source>
        <dbReference type="Google" id="ProtNLM"/>
    </source>
</evidence>
<gene>
    <name evidence="3" type="ORF">DI551_10645</name>
</gene>
<dbReference type="AlphaFoldDB" id="A0A2W5MZX0"/>
<keyword evidence="2" id="KW-0732">Signal</keyword>
<organism evidence="3 4">
    <name type="scientific">Micavibrio aeruginosavorus</name>
    <dbReference type="NCBI Taxonomy" id="349221"/>
    <lineage>
        <taxon>Bacteria</taxon>
        <taxon>Pseudomonadati</taxon>
        <taxon>Bdellovibrionota</taxon>
        <taxon>Bdellovibrionia</taxon>
        <taxon>Bdellovibrionales</taxon>
        <taxon>Pseudobdellovibrionaceae</taxon>
        <taxon>Micavibrio</taxon>
    </lineage>
</organism>
<feature type="compositionally biased region" description="Low complexity" evidence="1">
    <location>
        <begin position="90"/>
        <end position="103"/>
    </location>
</feature>
<comment type="caution">
    <text evidence="3">The sequence shown here is derived from an EMBL/GenBank/DDBJ whole genome shotgun (WGS) entry which is preliminary data.</text>
</comment>
<evidence type="ECO:0000256" key="2">
    <source>
        <dbReference type="SAM" id="SignalP"/>
    </source>
</evidence>